<sequence>NLVMRIKQGLCFGSELLPEERPGILHCETVYNKSPPHGLAWGKWDMQGKCSNCEKIEKIAAEWWKRENH</sequence>
<proteinExistence type="predicted"/>
<dbReference type="EMBL" id="LAZR01010596">
    <property type="protein sequence ID" value="KKM66116.1"/>
    <property type="molecule type" value="Genomic_DNA"/>
</dbReference>
<name>A0A0F9JUF1_9ZZZZ</name>
<evidence type="ECO:0000313" key="1">
    <source>
        <dbReference type="EMBL" id="KKM66116.1"/>
    </source>
</evidence>
<feature type="non-terminal residue" evidence="1">
    <location>
        <position position="1"/>
    </location>
</feature>
<dbReference type="AlphaFoldDB" id="A0A0F9JUF1"/>
<reference evidence="1" key="1">
    <citation type="journal article" date="2015" name="Nature">
        <title>Complex archaea that bridge the gap between prokaryotes and eukaryotes.</title>
        <authorList>
            <person name="Spang A."/>
            <person name="Saw J.H."/>
            <person name="Jorgensen S.L."/>
            <person name="Zaremba-Niedzwiedzka K."/>
            <person name="Martijn J."/>
            <person name="Lind A.E."/>
            <person name="van Eijk R."/>
            <person name="Schleper C."/>
            <person name="Guy L."/>
            <person name="Ettema T.J."/>
        </authorList>
    </citation>
    <scope>NUCLEOTIDE SEQUENCE</scope>
</reference>
<accession>A0A0F9JUF1</accession>
<gene>
    <name evidence="1" type="ORF">LCGC14_1484340</name>
</gene>
<protein>
    <submittedName>
        <fullName evidence="1">Uncharacterized protein</fullName>
    </submittedName>
</protein>
<comment type="caution">
    <text evidence="1">The sequence shown here is derived from an EMBL/GenBank/DDBJ whole genome shotgun (WGS) entry which is preliminary data.</text>
</comment>
<organism evidence="1">
    <name type="scientific">marine sediment metagenome</name>
    <dbReference type="NCBI Taxonomy" id="412755"/>
    <lineage>
        <taxon>unclassified sequences</taxon>
        <taxon>metagenomes</taxon>
        <taxon>ecological metagenomes</taxon>
    </lineage>
</organism>